<name>A0AAE0MYA8_9PEZI</name>
<keyword evidence="3" id="KW-1185">Reference proteome</keyword>
<dbReference type="AlphaFoldDB" id="A0AAE0MYA8"/>
<evidence type="ECO:0000313" key="3">
    <source>
        <dbReference type="Proteomes" id="UP001287356"/>
    </source>
</evidence>
<keyword evidence="1" id="KW-0175">Coiled coil</keyword>
<reference evidence="2" key="2">
    <citation type="submission" date="2023-06" db="EMBL/GenBank/DDBJ databases">
        <authorList>
            <consortium name="Lawrence Berkeley National Laboratory"/>
            <person name="Haridas S."/>
            <person name="Hensen N."/>
            <person name="Bonometti L."/>
            <person name="Westerberg I."/>
            <person name="Brannstrom I.O."/>
            <person name="Guillou S."/>
            <person name="Cros-Aarteil S."/>
            <person name="Calhoun S."/>
            <person name="Kuo A."/>
            <person name="Mondo S."/>
            <person name="Pangilinan J."/>
            <person name="Riley R."/>
            <person name="Labutti K."/>
            <person name="Andreopoulos B."/>
            <person name="Lipzen A."/>
            <person name="Chen C."/>
            <person name="Yanf M."/>
            <person name="Daum C."/>
            <person name="Ng V."/>
            <person name="Clum A."/>
            <person name="Steindorff A."/>
            <person name="Ohm R."/>
            <person name="Martin F."/>
            <person name="Silar P."/>
            <person name="Natvig D."/>
            <person name="Lalanne C."/>
            <person name="Gautier V."/>
            <person name="Ament-Velasquez S.L."/>
            <person name="Kruys A."/>
            <person name="Hutchinson M.I."/>
            <person name="Powell A.J."/>
            <person name="Barry K."/>
            <person name="Miller A.N."/>
            <person name="Grigoriev I.V."/>
            <person name="Debuchy R."/>
            <person name="Gladieux P."/>
            <person name="Thoren M.H."/>
            <person name="Johannesson H."/>
        </authorList>
    </citation>
    <scope>NUCLEOTIDE SEQUENCE</scope>
    <source>
        <strain evidence="2">CBS 958.72</strain>
    </source>
</reference>
<evidence type="ECO:0000313" key="2">
    <source>
        <dbReference type="EMBL" id="KAK3361551.1"/>
    </source>
</evidence>
<sequence length="160" mass="18174">MDALPEPGVIADAFERLRNQSKVMSDAYNSMANAFDTLSVQSLRFVNVIAIHDQQIHALGQQMNQRINALEQQMNQRFEQMNQLFNTLENRFDILERRQDNFKIAAGDVPHFPPTHHRLFAMDNATADAIMPALGIHLAPHTPLDIKRESITRKCSKGGH</sequence>
<proteinExistence type="predicted"/>
<feature type="coiled-coil region" evidence="1">
    <location>
        <begin position="67"/>
        <end position="98"/>
    </location>
</feature>
<dbReference type="Gene3D" id="3.90.20.10">
    <property type="match status" value="1"/>
</dbReference>
<organism evidence="2 3">
    <name type="scientific">Lasiosphaeria ovina</name>
    <dbReference type="NCBI Taxonomy" id="92902"/>
    <lineage>
        <taxon>Eukaryota</taxon>
        <taxon>Fungi</taxon>
        <taxon>Dikarya</taxon>
        <taxon>Ascomycota</taxon>
        <taxon>Pezizomycotina</taxon>
        <taxon>Sordariomycetes</taxon>
        <taxon>Sordariomycetidae</taxon>
        <taxon>Sordariales</taxon>
        <taxon>Lasiosphaeriaceae</taxon>
        <taxon>Lasiosphaeria</taxon>
    </lineage>
</organism>
<evidence type="ECO:0000256" key="1">
    <source>
        <dbReference type="SAM" id="Coils"/>
    </source>
</evidence>
<gene>
    <name evidence="2" type="ORF">B0T24DRAFT_684590</name>
</gene>
<reference evidence="2" key="1">
    <citation type="journal article" date="2023" name="Mol. Phylogenet. Evol.">
        <title>Genome-scale phylogeny and comparative genomics of the fungal order Sordariales.</title>
        <authorList>
            <person name="Hensen N."/>
            <person name="Bonometti L."/>
            <person name="Westerberg I."/>
            <person name="Brannstrom I.O."/>
            <person name="Guillou S."/>
            <person name="Cros-Aarteil S."/>
            <person name="Calhoun S."/>
            <person name="Haridas S."/>
            <person name="Kuo A."/>
            <person name="Mondo S."/>
            <person name="Pangilinan J."/>
            <person name="Riley R."/>
            <person name="LaButti K."/>
            <person name="Andreopoulos B."/>
            <person name="Lipzen A."/>
            <person name="Chen C."/>
            <person name="Yan M."/>
            <person name="Daum C."/>
            <person name="Ng V."/>
            <person name="Clum A."/>
            <person name="Steindorff A."/>
            <person name="Ohm R.A."/>
            <person name="Martin F."/>
            <person name="Silar P."/>
            <person name="Natvig D.O."/>
            <person name="Lalanne C."/>
            <person name="Gautier V."/>
            <person name="Ament-Velasquez S.L."/>
            <person name="Kruys A."/>
            <person name="Hutchinson M.I."/>
            <person name="Powell A.J."/>
            <person name="Barry K."/>
            <person name="Miller A.N."/>
            <person name="Grigoriev I.V."/>
            <person name="Debuchy R."/>
            <person name="Gladieux P."/>
            <person name="Hiltunen Thoren M."/>
            <person name="Johannesson H."/>
        </authorList>
    </citation>
    <scope>NUCLEOTIDE SEQUENCE</scope>
    <source>
        <strain evidence="2">CBS 958.72</strain>
    </source>
</reference>
<comment type="caution">
    <text evidence="2">The sequence shown here is derived from an EMBL/GenBank/DDBJ whole genome shotgun (WGS) entry which is preliminary data.</text>
</comment>
<accession>A0AAE0MYA8</accession>
<dbReference type="EMBL" id="JAULSN010000011">
    <property type="protein sequence ID" value="KAK3361551.1"/>
    <property type="molecule type" value="Genomic_DNA"/>
</dbReference>
<dbReference type="Proteomes" id="UP001287356">
    <property type="component" value="Unassembled WGS sequence"/>
</dbReference>
<protein>
    <submittedName>
        <fullName evidence="2">Uncharacterized protein</fullName>
    </submittedName>
</protein>